<dbReference type="InterPro" id="IPR028979">
    <property type="entry name" value="Ser_kin/Pase_Hpr-like_N_sf"/>
</dbReference>
<dbReference type="Gene3D" id="3.40.1390.20">
    <property type="entry name" value="HprK N-terminal domain-like"/>
    <property type="match status" value="1"/>
</dbReference>
<evidence type="ECO:0000313" key="2">
    <source>
        <dbReference type="Proteomes" id="UP000579281"/>
    </source>
</evidence>
<dbReference type="SUPFAM" id="SSF75138">
    <property type="entry name" value="HprK N-terminal domain-like"/>
    <property type="match status" value="1"/>
</dbReference>
<evidence type="ECO:0008006" key="3">
    <source>
        <dbReference type="Google" id="ProtNLM"/>
    </source>
</evidence>
<sequence length="112" mass="12576">MKLSEIIELLSAKVYTEPIDLDMDIEYGRASDLLSDVLRSPMENSVLLTGLVNVQVIRTAELMDIRAIVLVRDKEPSPEMIELATESNITLLGTEYKLYRSCGLLFSRGLLD</sequence>
<dbReference type="Proteomes" id="UP000579281">
    <property type="component" value="Unassembled WGS sequence"/>
</dbReference>
<accession>A0A841KS74</accession>
<dbReference type="RefSeq" id="WP_184310812.1">
    <property type="nucleotide sequence ID" value="NZ_JACHEN010000013.1"/>
</dbReference>
<proteinExistence type="predicted"/>
<dbReference type="EMBL" id="JACHEN010000013">
    <property type="protein sequence ID" value="MBB6216277.1"/>
    <property type="molecule type" value="Genomic_DNA"/>
</dbReference>
<gene>
    <name evidence="1" type="ORF">HNQ80_002376</name>
</gene>
<dbReference type="AlphaFoldDB" id="A0A841KS74"/>
<evidence type="ECO:0000313" key="1">
    <source>
        <dbReference type="EMBL" id="MBB6216277.1"/>
    </source>
</evidence>
<organism evidence="1 2">
    <name type="scientific">Anaerosolibacter carboniphilus</name>
    <dbReference type="NCBI Taxonomy" id="1417629"/>
    <lineage>
        <taxon>Bacteria</taxon>
        <taxon>Bacillati</taxon>
        <taxon>Bacillota</taxon>
        <taxon>Clostridia</taxon>
        <taxon>Peptostreptococcales</taxon>
        <taxon>Thermotaleaceae</taxon>
        <taxon>Anaerosolibacter</taxon>
    </lineage>
</organism>
<comment type="caution">
    <text evidence="1">The sequence shown here is derived from an EMBL/GenBank/DDBJ whole genome shotgun (WGS) entry which is preliminary data.</text>
</comment>
<reference evidence="1 2" key="1">
    <citation type="submission" date="2020-08" db="EMBL/GenBank/DDBJ databases">
        <title>Genomic Encyclopedia of Type Strains, Phase IV (KMG-IV): sequencing the most valuable type-strain genomes for metagenomic binning, comparative biology and taxonomic classification.</title>
        <authorList>
            <person name="Goeker M."/>
        </authorList>
    </citation>
    <scope>NUCLEOTIDE SEQUENCE [LARGE SCALE GENOMIC DNA]</scope>
    <source>
        <strain evidence="1 2">DSM 103526</strain>
    </source>
</reference>
<keyword evidence="2" id="KW-1185">Reference proteome</keyword>
<name>A0A841KS74_9FIRM</name>
<protein>
    <recommendedName>
        <fullName evidence="3">DRTGG domain-containing protein</fullName>
    </recommendedName>
</protein>